<evidence type="ECO:0000259" key="19">
    <source>
        <dbReference type="PROSITE" id="PS50948"/>
    </source>
</evidence>
<feature type="compositionally biased region" description="Basic and acidic residues" evidence="12">
    <location>
        <begin position="458"/>
        <end position="468"/>
    </location>
</feature>
<evidence type="ECO:0000256" key="6">
    <source>
        <dbReference type="ARBA" id="ARBA00023157"/>
    </source>
</evidence>
<dbReference type="PROSITE" id="PS50240">
    <property type="entry name" value="TRYPSIN_DOM"/>
    <property type="match status" value="1"/>
</dbReference>
<dbReference type="InterPro" id="IPR036508">
    <property type="entry name" value="Chitin-bd_dom_sf"/>
</dbReference>
<evidence type="ECO:0000256" key="7">
    <source>
        <dbReference type="ARBA" id="ARBA00023180"/>
    </source>
</evidence>
<keyword evidence="3" id="KW-0677">Repeat</keyword>
<feature type="domain" description="Apple" evidence="19">
    <location>
        <begin position="1450"/>
        <end position="1530"/>
    </location>
</feature>
<dbReference type="InterPro" id="IPR009003">
    <property type="entry name" value="Peptidase_S1_PA"/>
</dbReference>
<dbReference type="InterPro" id="IPR018114">
    <property type="entry name" value="TRYPSIN_HIS"/>
</dbReference>
<evidence type="ECO:0000256" key="13">
    <source>
        <dbReference type="SAM" id="SignalP"/>
    </source>
</evidence>
<dbReference type="SMART" id="SM00202">
    <property type="entry name" value="SR"/>
    <property type="match status" value="3"/>
</dbReference>
<evidence type="ECO:0000259" key="17">
    <source>
        <dbReference type="PROSITE" id="PS50287"/>
    </source>
</evidence>
<dbReference type="InterPro" id="IPR002172">
    <property type="entry name" value="LDrepeatLR_classA_rpt"/>
</dbReference>
<dbReference type="CDD" id="cd00037">
    <property type="entry name" value="CLECT"/>
    <property type="match status" value="1"/>
</dbReference>
<feature type="domain" description="Chitin-binding type-2" evidence="18">
    <location>
        <begin position="285"/>
        <end position="342"/>
    </location>
</feature>
<evidence type="ECO:0000256" key="1">
    <source>
        <dbReference type="ARBA" id="ARBA00022572"/>
    </source>
</evidence>
<organism evidence="20 21">
    <name type="scientific">Neodiprion lecontei</name>
    <name type="common">Redheaded pine sawfly</name>
    <dbReference type="NCBI Taxonomy" id="441921"/>
    <lineage>
        <taxon>Eukaryota</taxon>
        <taxon>Metazoa</taxon>
        <taxon>Ecdysozoa</taxon>
        <taxon>Arthropoda</taxon>
        <taxon>Hexapoda</taxon>
        <taxon>Insecta</taxon>
        <taxon>Pterygota</taxon>
        <taxon>Neoptera</taxon>
        <taxon>Endopterygota</taxon>
        <taxon>Hymenoptera</taxon>
        <taxon>Tenthredinoidea</taxon>
        <taxon>Diprionidae</taxon>
        <taxon>Diprioninae</taxon>
        <taxon>Neodiprion</taxon>
    </lineage>
</organism>
<comment type="caution">
    <text evidence="10">Lacks conserved residue(s) required for the propagation of feature annotation.</text>
</comment>
<dbReference type="CDD" id="cd01099">
    <property type="entry name" value="PAN_AP_HGF"/>
    <property type="match status" value="1"/>
</dbReference>
<evidence type="ECO:0000256" key="12">
    <source>
        <dbReference type="SAM" id="MobiDB-lite"/>
    </source>
</evidence>
<evidence type="ECO:0000256" key="10">
    <source>
        <dbReference type="PROSITE-ProRule" id="PRU00196"/>
    </source>
</evidence>
<dbReference type="CDD" id="cd00190">
    <property type="entry name" value="Tryp_SPc"/>
    <property type="match status" value="1"/>
</dbReference>
<dbReference type="Gene3D" id="3.50.4.10">
    <property type="entry name" value="Hepatocyte Growth Factor"/>
    <property type="match status" value="1"/>
</dbReference>
<dbReference type="Gene3D" id="2.40.20.10">
    <property type="entry name" value="Plasminogen Kringle 4"/>
    <property type="match status" value="1"/>
</dbReference>
<dbReference type="Pfam" id="PF00024">
    <property type="entry name" value="PAN_1"/>
    <property type="match status" value="1"/>
</dbReference>
<keyword evidence="5 11" id="KW-0720">Serine protease</keyword>
<dbReference type="PROSITE" id="PS50948">
    <property type="entry name" value="PAN"/>
    <property type="match status" value="1"/>
</dbReference>
<dbReference type="InterPro" id="IPR001304">
    <property type="entry name" value="C-type_lectin-like"/>
</dbReference>
<evidence type="ECO:0000259" key="16">
    <source>
        <dbReference type="PROSITE" id="PS50240"/>
    </source>
</evidence>
<dbReference type="InterPro" id="IPR033116">
    <property type="entry name" value="TRYPSIN_SER"/>
</dbReference>
<dbReference type="Gene3D" id="2.40.10.10">
    <property type="entry name" value="Trypsin-like serine proteases"/>
    <property type="match status" value="1"/>
</dbReference>
<feature type="disulfide bond" evidence="10">
    <location>
        <begin position="1753"/>
        <end position="1817"/>
    </location>
</feature>
<evidence type="ECO:0000256" key="4">
    <source>
        <dbReference type="ARBA" id="ARBA00022801"/>
    </source>
</evidence>
<dbReference type="InterPro" id="IPR000001">
    <property type="entry name" value="Kringle"/>
</dbReference>
<feature type="domain" description="Chitin-binding type-2" evidence="18">
    <location>
        <begin position="378"/>
        <end position="435"/>
    </location>
</feature>
<evidence type="ECO:0000256" key="8">
    <source>
        <dbReference type="PROSITE-ProRule" id="PRU00121"/>
    </source>
</evidence>
<dbReference type="SUPFAM" id="SSF56436">
    <property type="entry name" value="C-type lectin-like"/>
    <property type="match status" value="1"/>
</dbReference>
<dbReference type="PROSITE" id="PS00135">
    <property type="entry name" value="TRYPSIN_SER"/>
    <property type="match status" value="1"/>
</dbReference>
<dbReference type="PANTHER" id="PTHR24252:SF7">
    <property type="entry name" value="HYALIN"/>
    <property type="match status" value="1"/>
</dbReference>
<feature type="region of interest" description="Disordered" evidence="12">
    <location>
        <begin position="600"/>
        <end position="645"/>
    </location>
</feature>
<dbReference type="PROSITE" id="PS00420">
    <property type="entry name" value="SRCR_1"/>
    <property type="match status" value="1"/>
</dbReference>
<dbReference type="PROSITE" id="PS50940">
    <property type="entry name" value="CHIT_BIND_II"/>
    <property type="match status" value="3"/>
</dbReference>
<dbReference type="Pfam" id="PF00530">
    <property type="entry name" value="SRCR"/>
    <property type="match status" value="3"/>
</dbReference>
<dbReference type="Gene3D" id="3.10.100.10">
    <property type="entry name" value="Mannose-Binding Protein A, subunit A"/>
    <property type="match status" value="1"/>
</dbReference>
<feature type="region of interest" description="Disordered" evidence="12">
    <location>
        <begin position="451"/>
        <end position="566"/>
    </location>
</feature>
<gene>
    <name evidence="21" type="primary">LOC107223760</name>
</gene>
<dbReference type="InterPro" id="IPR013806">
    <property type="entry name" value="Kringle-like"/>
</dbReference>
<proteinExistence type="predicted"/>
<dbReference type="SMART" id="SM00494">
    <property type="entry name" value="ChtBD2"/>
    <property type="match status" value="3"/>
</dbReference>
<dbReference type="SMART" id="SM00020">
    <property type="entry name" value="Tryp_SPc"/>
    <property type="match status" value="1"/>
</dbReference>
<evidence type="ECO:0000259" key="14">
    <source>
        <dbReference type="PROSITE" id="PS50041"/>
    </source>
</evidence>
<feature type="domain" description="SRCR" evidence="17">
    <location>
        <begin position="1577"/>
        <end position="1679"/>
    </location>
</feature>
<dbReference type="InterPro" id="IPR001190">
    <property type="entry name" value="SRCR"/>
</dbReference>
<dbReference type="InterPro" id="IPR043504">
    <property type="entry name" value="Peptidase_S1_PA_chymotrypsin"/>
</dbReference>
<feature type="disulfide bond" evidence="9">
    <location>
        <begin position="1435"/>
        <end position="1450"/>
    </location>
</feature>
<dbReference type="PRINTS" id="PR00018">
    <property type="entry name" value="KRINGLE"/>
</dbReference>
<keyword evidence="13" id="KW-0732">Signal</keyword>
<feature type="compositionally biased region" description="Low complexity" evidence="12">
    <location>
        <begin position="489"/>
        <end position="500"/>
    </location>
</feature>
<keyword evidence="6 10" id="KW-1015">Disulfide bond</keyword>
<keyword evidence="7" id="KW-0325">Glycoprotein</keyword>
<feature type="disulfide bond" evidence="9">
    <location>
        <begin position="1553"/>
        <end position="1568"/>
    </location>
</feature>
<dbReference type="InterPro" id="IPR038178">
    <property type="entry name" value="Kringle_sf"/>
</dbReference>
<dbReference type="CDD" id="cd00108">
    <property type="entry name" value="KR"/>
    <property type="match status" value="1"/>
</dbReference>
<dbReference type="InterPro" id="IPR036772">
    <property type="entry name" value="SRCR-like_dom_sf"/>
</dbReference>
<dbReference type="PROSITE" id="PS01209">
    <property type="entry name" value="LDLRA_1"/>
    <property type="match status" value="2"/>
</dbReference>
<evidence type="ECO:0000256" key="2">
    <source>
        <dbReference type="ARBA" id="ARBA00022670"/>
    </source>
</evidence>
<feature type="disulfide bond" evidence="9">
    <location>
        <begin position="1541"/>
        <end position="1559"/>
    </location>
</feature>
<feature type="disulfide bond" evidence="10">
    <location>
        <begin position="1797"/>
        <end position="1807"/>
    </location>
</feature>
<dbReference type="InterPro" id="IPR002557">
    <property type="entry name" value="Chitin-bd_dom"/>
</dbReference>
<sequence>MKPSENIFLLAVLTIIYFCNTSLAIFDPRETHAVKPAIRREFPILWYSPSSTTPIPIEPQVPEGVKDSGLRPKKPVVFNNGGYTYSKYGTFNRKIEQQSTNNFYNNYDQGQDGQQENSAFQHRYGQDQNLGYSDQNSYYENGWFVDNTNNQKPYEDFAIEIKKPYKDTKDFKVKPVKSIRVAKYDSETGAVCPAPDATGQFVYPPDCKFFVNCWNGRAFVQPCAPGTLFNPETLECDFPTKVQCYGSELIDLNNQYNIRPSAKKQPSQISEPEREWRVPSPTNQHPSCPLSFTGLLPHPIDCTKFLQCANGVTFIMDCGPGTVFNPTVSVCDWPYNVKGCEDALKPKTDPTPIPVWQGIDMRGDMNLQVPQERIKPDVVTCSEGQEGLFRHPTDCKKFLQCSNANTHIMDCGPGTVFNPLTSVCDFPYNVEGCGEEDLKTTTEISDFGIKSSVGNSERQSETSFDHRTHWGVVPNVPNNQRFDSRKDYGNNYNRGNENSNPTVSWHPYYNYNNEGNSNDRIDKGNDGQTESSLSGNFNGNPNTYYNDPNRGQSNTHNSEGSQYGSDQNIYVDSSYRLPSEGQNSNESKNDGKQFIITPATPESVTSQQSWNQPETFVDQPGRFKPSTWTAEEKEDKHPTNPVLNHQWQQGSKSIDVNKNPGTANSMNVLNALHQDSMFYNKHKPDRNTANNNNPSNLLQNNQIPFSQYQPNNNALGSSFINGQYAITNQGYGQEYWHATEGHMDVNETYGDIIHRNSSNKNMIQSPILNTDQYTNTMFRNGNSNSRVVESTIHTSKKLPSVKTDLLGPSSGKIDLAGHRESDHDLDSKSDQWTMRTNVFHQVPSKPGTKTIKRQRKTDGKNFHYRNSTDLTMINKNWYPSGIYANVNEIQGHYITKEIEINQGHSDAQKFGNKNGVSVLAEGERDYDTTDKNTLHAQIEFDSDKDNDEKLNETKIEYTTLESTSTLVETEATMEDKKLDKDDRQISEGSKTSGIMKVTNQEIDLDIFGVEFVNSKGEPPFPVYFVQGVQPINGWDEWINITPISGQMLRLRGGSILEEGYLEVQGTQPGWGIVCDHRNAWTLKKANIVCRQLGYTRGAEMAWQGNNNQNDELPWVAADSVDCIGNETYFQSCKFTHNPYCDVARDAVGIRCLPNRAAYCREDEIPHRGFCYHLANPDTALNHAEALDYCNSKGARLLDVLDQTENNFISEWLVQRRPDVNSIMTSGFGFTTLNRTIWLWEDSNHAKFRFANWWPGWMQDERIPPSVGSRPVCVVMKRIFSCHNRPDKSCLSDYFFWDIEDCATSSKGHSYICKRVYNDIGCVYGKGQHYSGKANITESGAHCLPWNDEAIEQHLHFKVVSDEIREKLKEHNYCRNPNPNRELKPWCFTGLNGEFEHCDIPPCAEQGMIRTVTAGRCNPKHFECTPGECIPSPWICDGQEDCTNGVDEQDCSQHLEFYTKIEQHHLDDHDVEKWLNTPLKTCALRCKEADFTCRSFSHKADGNVCLLSDSNIGLTGDLQPSIDYDYYEMDERSINCSDMFVCGNGKCINQSLLCDGKNNCGDRTDESSCNLENYGYEIRLSGSNNTNQGRVEVKVWEKWGQVCDDGFGMIAANVACKELGFIYGAQEVRPAGYYGNADSQLFLMDQLKCRGNETSLRECDFDGWGIHNCLPEEAVGIVCKTAVNTCQDGSWKCDNSPECIPTPFICDEVVDCSDRSDEGPEHCEAPFELRLSGGSNLLEGRVEVRHHGIWGTVCDDDFSDTAATVICRSLGYGGPATAIKNGAFGPGDGPIWLDEVFCSGNETQLYRCDHEHWGRHNCGHDEDVGVRCESGEVIRHEKSVPYLPEVTANDILPTDCGKRIEDFDENDEYMARVVQGSVAQKGAYPWQASLRVRGHSRSNHWCGAVIISPLYVLTAAHCLEGYNKGMYFVRAGDYNTEVDDGTEVEANIEDYYIHEDFRKGQRMNNDIALVMLKGQGIPLGRNIMPICLPPENVEYLPGLNCTISGWGSIESGKSVQSHFLRFGWVPILDQSVCQADYVYGEGAISDGMVCAGYLNEGVDSCDGDSGGPLACIHNNAFTLYGLTSWGKHCGEANKPGVYVRIAHYKKWIEQKIQQSSARM</sequence>
<dbReference type="SUPFAM" id="SSF57424">
    <property type="entry name" value="LDL receptor-like module"/>
    <property type="match status" value="3"/>
</dbReference>
<dbReference type="PROSITE" id="PS50068">
    <property type="entry name" value="LDLRA_2"/>
    <property type="match status" value="3"/>
</dbReference>
<dbReference type="Gene3D" id="4.10.400.10">
    <property type="entry name" value="Low-density Lipoprotein Receptor"/>
    <property type="match status" value="3"/>
</dbReference>
<dbReference type="PRINTS" id="PR00258">
    <property type="entry name" value="SPERACTRCPTR"/>
</dbReference>
<dbReference type="PRINTS" id="PR00261">
    <property type="entry name" value="LDLRECEPTOR"/>
</dbReference>
<feature type="compositionally biased region" description="Polar residues" evidence="12">
    <location>
        <begin position="600"/>
        <end position="614"/>
    </location>
</feature>
<dbReference type="SMART" id="SM00473">
    <property type="entry name" value="PAN_AP"/>
    <property type="match status" value="1"/>
</dbReference>
<feature type="region of interest" description="Disordered" evidence="12">
    <location>
        <begin position="261"/>
        <end position="281"/>
    </location>
</feature>
<reference evidence="21" key="1">
    <citation type="submission" date="2025-08" db="UniProtKB">
        <authorList>
            <consortium name="RefSeq"/>
        </authorList>
    </citation>
    <scope>IDENTIFICATION</scope>
    <source>
        <tissue evidence="21">Thorax and Abdomen</tissue>
    </source>
</reference>
<keyword evidence="2 11" id="KW-0645">Protease</keyword>
<dbReference type="GeneID" id="107223760"/>
<evidence type="ECO:0000259" key="18">
    <source>
        <dbReference type="PROSITE" id="PS50940"/>
    </source>
</evidence>
<feature type="disulfide bond" evidence="9">
    <location>
        <begin position="1423"/>
        <end position="1441"/>
    </location>
</feature>
<dbReference type="Pfam" id="PF00057">
    <property type="entry name" value="Ldl_recept_a"/>
    <property type="match status" value="3"/>
</dbReference>
<dbReference type="InterPro" id="IPR036055">
    <property type="entry name" value="LDL_receptor-like_sf"/>
</dbReference>
<feature type="domain" description="Chitin-binding type-2" evidence="18">
    <location>
        <begin position="189"/>
        <end position="246"/>
    </location>
</feature>
<feature type="domain" description="SRCR" evidence="17">
    <location>
        <begin position="1728"/>
        <end position="1828"/>
    </location>
</feature>
<protein>
    <submittedName>
        <fullName evidence="21">Uncharacterized protein LOC107223760 isoform X1</fullName>
    </submittedName>
</protein>
<dbReference type="PROSITE" id="PS00134">
    <property type="entry name" value="TRYPSIN_HIS"/>
    <property type="match status" value="1"/>
</dbReference>
<dbReference type="SMART" id="SM00034">
    <property type="entry name" value="CLECT"/>
    <property type="match status" value="1"/>
</dbReference>
<dbReference type="Proteomes" id="UP000829291">
    <property type="component" value="Chromosome 1"/>
</dbReference>
<dbReference type="Pfam" id="PF00089">
    <property type="entry name" value="Trypsin"/>
    <property type="match status" value="1"/>
</dbReference>
<dbReference type="RefSeq" id="XP_046601049.1">
    <property type="nucleotide sequence ID" value="XM_046745093.1"/>
</dbReference>
<evidence type="ECO:0000256" key="9">
    <source>
        <dbReference type="PROSITE-ProRule" id="PRU00124"/>
    </source>
</evidence>
<dbReference type="InterPro" id="IPR003609">
    <property type="entry name" value="Pan_app"/>
</dbReference>
<evidence type="ECO:0000256" key="11">
    <source>
        <dbReference type="RuleBase" id="RU363034"/>
    </source>
</evidence>
<dbReference type="InterPro" id="IPR023415">
    <property type="entry name" value="LDLR_class-A_CS"/>
</dbReference>
<dbReference type="Gene3D" id="3.10.250.10">
    <property type="entry name" value="SRCR-like domain"/>
    <property type="match status" value="3"/>
</dbReference>
<feature type="chain" id="PRO_5045391325" evidence="13">
    <location>
        <begin position="25"/>
        <end position="2118"/>
    </location>
</feature>
<dbReference type="SMART" id="SM00130">
    <property type="entry name" value="KR"/>
    <property type="match status" value="1"/>
</dbReference>
<evidence type="ECO:0000313" key="21">
    <source>
        <dbReference type="RefSeq" id="XP_046601049.1"/>
    </source>
</evidence>
<dbReference type="Pfam" id="PF00051">
    <property type="entry name" value="Kringle"/>
    <property type="match status" value="1"/>
</dbReference>
<feature type="compositionally biased region" description="Polar residues" evidence="12">
    <location>
        <begin position="261"/>
        <end position="270"/>
    </location>
</feature>
<feature type="disulfide bond" evidence="9">
    <location>
        <begin position="1416"/>
        <end position="1428"/>
    </location>
</feature>
<dbReference type="SUPFAM" id="SSF57440">
    <property type="entry name" value="Kringle-like"/>
    <property type="match status" value="1"/>
</dbReference>
<dbReference type="PROSITE" id="PS50041">
    <property type="entry name" value="C_TYPE_LECTIN_2"/>
    <property type="match status" value="1"/>
</dbReference>
<dbReference type="InterPro" id="IPR001254">
    <property type="entry name" value="Trypsin_dom"/>
</dbReference>
<accession>A0ABM3GLA2</accession>
<keyword evidence="1 8" id="KW-0420">Kringle</keyword>
<evidence type="ECO:0000256" key="5">
    <source>
        <dbReference type="ARBA" id="ARBA00022825"/>
    </source>
</evidence>
<feature type="signal peptide" evidence="13">
    <location>
        <begin position="1"/>
        <end position="24"/>
    </location>
</feature>
<dbReference type="Gene3D" id="2.170.140.10">
    <property type="entry name" value="Chitin binding domain"/>
    <property type="match status" value="3"/>
</dbReference>
<evidence type="ECO:0000313" key="20">
    <source>
        <dbReference type="Proteomes" id="UP000829291"/>
    </source>
</evidence>
<dbReference type="CDD" id="cd00112">
    <property type="entry name" value="LDLa"/>
    <property type="match status" value="3"/>
</dbReference>
<evidence type="ECO:0000256" key="3">
    <source>
        <dbReference type="ARBA" id="ARBA00022737"/>
    </source>
</evidence>
<dbReference type="InterPro" id="IPR016186">
    <property type="entry name" value="C-type_lectin-like/link_sf"/>
</dbReference>
<keyword evidence="4 11" id="KW-0378">Hydrolase</keyword>
<dbReference type="PANTHER" id="PTHR24252">
    <property type="entry name" value="ACROSIN-RELATED"/>
    <property type="match status" value="1"/>
</dbReference>
<feature type="domain" description="Peptidase S1" evidence="16">
    <location>
        <begin position="1872"/>
        <end position="2112"/>
    </location>
</feature>
<dbReference type="SUPFAM" id="SSF56487">
    <property type="entry name" value="SRCR-like"/>
    <property type="match status" value="3"/>
</dbReference>
<feature type="disulfide bond" evidence="10">
    <location>
        <begin position="1648"/>
        <end position="1658"/>
    </location>
</feature>
<keyword evidence="20" id="KW-1185">Reference proteome</keyword>
<dbReference type="SUPFAM" id="SSF57414">
    <property type="entry name" value="Hairpin loop containing domain-like"/>
    <property type="match status" value="1"/>
</dbReference>
<dbReference type="Pfam" id="PF01607">
    <property type="entry name" value="CBM_14"/>
    <property type="match status" value="3"/>
</dbReference>
<dbReference type="PROSITE" id="PS50070">
    <property type="entry name" value="KRINGLE_2"/>
    <property type="match status" value="1"/>
</dbReference>
<feature type="disulfide bond" evidence="10">
    <location>
        <begin position="1766"/>
        <end position="1827"/>
    </location>
</feature>
<feature type="domain" description="C-type lectin" evidence="14">
    <location>
        <begin position="1166"/>
        <end position="1301"/>
    </location>
</feature>
<dbReference type="PROSITE" id="PS50287">
    <property type="entry name" value="SRCR_2"/>
    <property type="match status" value="3"/>
</dbReference>
<dbReference type="SUPFAM" id="SSF57625">
    <property type="entry name" value="Invertebrate chitin-binding proteins"/>
    <property type="match status" value="3"/>
</dbReference>
<dbReference type="InterPro" id="IPR016187">
    <property type="entry name" value="CTDL_fold"/>
</dbReference>
<evidence type="ECO:0000259" key="15">
    <source>
        <dbReference type="PROSITE" id="PS50070"/>
    </source>
</evidence>
<dbReference type="SMART" id="SM00192">
    <property type="entry name" value="LDLa"/>
    <property type="match status" value="3"/>
</dbReference>
<feature type="disulfide bond" evidence="10">
    <location>
        <begin position="1122"/>
        <end position="1132"/>
    </location>
</feature>
<feature type="domain" description="SRCR" evidence="17">
    <location>
        <begin position="1048"/>
        <end position="1152"/>
    </location>
</feature>
<name>A0ABM3GLA2_NEOLC</name>
<dbReference type="SUPFAM" id="SSF50494">
    <property type="entry name" value="Trypsin-like serine proteases"/>
    <property type="match status" value="1"/>
</dbReference>
<feature type="domain" description="Kringle" evidence="15">
    <location>
        <begin position="1320"/>
        <end position="1402"/>
    </location>
</feature>
<feature type="compositionally biased region" description="Polar residues" evidence="12">
    <location>
        <begin position="526"/>
        <end position="566"/>
    </location>
</feature>